<keyword evidence="11" id="KW-1185">Reference proteome</keyword>
<dbReference type="PROSITE" id="PS50135">
    <property type="entry name" value="ZF_ZZ_2"/>
    <property type="match status" value="1"/>
</dbReference>
<evidence type="ECO:0000256" key="4">
    <source>
        <dbReference type="ARBA" id="ARBA00022771"/>
    </source>
</evidence>
<reference evidence="10" key="2">
    <citation type="journal article" date="2023" name="Plants (Basel)">
        <title>Annotation of the Turnera subulata (Passifloraceae) Draft Genome Reveals the S-Locus Evolved after the Divergence of Turneroideae from Passifloroideae in a Stepwise Manner.</title>
        <authorList>
            <person name="Henning P.M."/>
            <person name="Roalson E.H."/>
            <person name="Mir W."/>
            <person name="McCubbin A.G."/>
            <person name="Shore J.S."/>
        </authorList>
    </citation>
    <scope>NUCLEOTIDE SEQUENCE</scope>
    <source>
        <strain evidence="10">F60SS</strain>
    </source>
</reference>
<feature type="repeat" description="PPR" evidence="7">
    <location>
        <begin position="272"/>
        <end position="306"/>
    </location>
</feature>
<feature type="repeat" description="PPR" evidence="7">
    <location>
        <begin position="342"/>
        <end position="376"/>
    </location>
</feature>
<dbReference type="Pfam" id="PF13041">
    <property type="entry name" value="PPR_2"/>
    <property type="match status" value="3"/>
</dbReference>
<dbReference type="InterPro" id="IPR043145">
    <property type="entry name" value="Znf_ZZ_sf"/>
</dbReference>
<feature type="repeat" description="PPR" evidence="7">
    <location>
        <begin position="167"/>
        <end position="201"/>
    </location>
</feature>
<feature type="repeat" description="PPR" evidence="7">
    <location>
        <begin position="307"/>
        <end position="341"/>
    </location>
</feature>
<dbReference type="InterPro" id="IPR002885">
    <property type="entry name" value="PPR_rpt"/>
</dbReference>
<dbReference type="Proteomes" id="UP001141552">
    <property type="component" value="Unassembled WGS sequence"/>
</dbReference>
<feature type="repeat" description="PPR" evidence="7">
    <location>
        <begin position="412"/>
        <end position="446"/>
    </location>
</feature>
<dbReference type="Gene3D" id="1.25.40.10">
    <property type="entry name" value="Tetratricopeptide repeat domain"/>
    <property type="match status" value="4"/>
</dbReference>
<feature type="repeat" description="PPR" evidence="7">
    <location>
        <begin position="717"/>
        <end position="751"/>
    </location>
</feature>
<evidence type="ECO:0000313" key="10">
    <source>
        <dbReference type="EMBL" id="KAJ4835048.1"/>
    </source>
</evidence>
<organism evidence="10 11">
    <name type="scientific">Turnera subulata</name>
    <dbReference type="NCBI Taxonomy" id="218843"/>
    <lineage>
        <taxon>Eukaryota</taxon>
        <taxon>Viridiplantae</taxon>
        <taxon>Streptophyta</taxon>
        <taxon>Embryophyta</taxon>
        <taxon>Tracheophyta</taxon>
        <taxon>Spermatophyta</taxon>
        <taxon>Magnoliopsida</taxon>
        <taxon>eudicotyledons</taxon>
        <taxon>Gunneridae</taxon>
        <taxon>Pentapetalae</taxon>
        <taxon>rosids</taxon>
        <taxon>fabids</taxon>
        <taxon>Malpighiales</taxon>
        <taxon>Passifloraceae</taxon>
        <taxon>Turnera</taxon>
    </lineage>
</organism>
<keyword evidence="3" id="KW-0677">Repeat</keyword>
<sequence>MWSSPFRRFSTSLASSPVNPTPAITTPSGDLRRRNWNPIPIPHRTIPEPRGQDLDFVNVAHSHLIHSDWDKLNPLSTHLTPFRVKHVLLKIQKDHVLSLEFFNWVETQNPNSHTLETHSIILHILTKNRKFKPAESVLRCVLVSRSIELPDRLFEALLYSYRMCDSSARVFDSLFRTYAHMKKFRNASDAFVRMKEYGFLPTVESCNAYLSSLLDLHRVDIAFVFYRQMRQCRITPNVYTLNMVMCALCKSGRVEKALEVFREMESLGISPNVVSYNTLILGHCNNGLSSLSVKLKDSMVQKGVRPNVVTFNTLICGFCKEGKLQEANRVLSEMKALDVAPNTVTYNTLINGYSQLGNTEKGSRFYEEMRINGVKADILTYNALMLGLCKEGKTKKAAYLVKELEKEKLVPNASTFSALISGQCVRKNSDRAFQLYKIMTRNGCHPTEQTFKMLMSTFCQNEDFEGAFLVLMEMLGSFVTPSSDMCLEVYTGLGRNGHKTLAAKLCREMESRNIVPEASQDTALGKAALYHYNYCSKDISGMIRIKCAVSPDFDLCIECFSVGAEVAPHKCNHPYWVMDNLSFPLICPDWNADEEALLLEGIDMSGFGNWTEVSEHDLSHVMGKSREELLAIAKGRRESKKDCPTTTELLLKDESSLSARIKCGCEGLQPEPALMLGLCKEGKTKKVAYFVKELEKEKFVPNASSFSALTRNGCHPTKQTFKMLMSTFCRNENFEGAFLVLMEMLGSFVTPGSDMFLEVYTGLGWNGRKTLAVKLCREMESRNIVPEGFNEGNLSLS</sequence>
<proteinExistence type="inferred from homology"/>
<comment type="caution">
    <text evidence="10">The sequence shown here is derived from an EMBL/GenBank/DDBJ whole genome shotgun (WGS) entry which is preliminary data.</text>
</comment>
<dbReference type="PROSITE" id="PS51375">
    <property type="entry name" value="PPR"/>
    <property type="match status" value="9"/>
</dbReference>
<feature type="compositionally biased region" description="Polar residues" evidence="8">
    <location>
        <begin position="1"/>
        <end position="28"/>
    </location>
</feature>
<dbReference type="CDD" id="cd00167">
    <property type="entry name" value="SANT"/>
    <property type="match status" value="1"/>
</dbReference>
<dbReference type="PANTHER" id="PTHR47447">
    <property type="entry name" value="OS03G0856100 PROTEIN"/>
    <property type="match status" value="1"/>
</dbReference>
<dbReference type="InterPro" id="IPR041983">
    <property type="entry name" value="ADA2-like_ZZ"/>
</dbReference>
<dbReference type="InterPro" id="IPR001005">
    <property type="entry name" value="SANT/Myb"/>
</dbReference>
<reference evidence="10" key="1">
    <citation type="submission" date="2022-02" db="EMBL/GenBank/DDBJ databases">
        <authorList>
            <person name="Henning P.M."/>
            <person name="McCubbin A.G."/>
            <person name="Shore J.S."/>
        </authorList>
    </citation>
    <scope>NUCLEOTIDE SEQUENCE</scope>
    <source>
        <strain evidence="10">F60SS</strain>
        <tissue evidence="10">Leaves</tissue>
    </source>
</reference>
<feature type="domain" description="ZZ-type" evidence="9">
    <location>
        <begin position="527"/>
        <end position="583"/>
    </location>
</feature>
<keyword evidence="4 6" id="KW-0863">Zinc-finger</keyword>
<dbReference type="AlphaFoldDB" id="A0A9Q0JB31"/>
<dbReference type="InterPro" id="IPR011990">
    <property type="entry name" value="TPR-like_helical_dom_sf"/>
</dbReference>
<feature type="repeat" description="PPR" evidence="7">
    <location>
        <begin position="447"/>
        <end position="481"/>
    </location>
</feature>
<dbReference type="OrthoDB" id="185373at2759"/>
<evidence type="ECO:0000256" key="8">
    <source>
        <dbReference type="SAM" id="MobiDB-lite"/>
    </source>
</evidence>
<dbReference type="FunFam" id="1.25.40.10:FF:000558">
    <property type="entry name" value="Pentatricopeptide repeat-containing protein At5g39710"/>
    <property type="match status" value="1"/>
</dbReference>
<evidence type="ECO:0000313" key="11">
    <source>
        <dbReference type="Proteomes" id="UP001141552"/>
    </source>
</evidence>
<evidence type="ECO:0000256" key="1">
    <source>
        <dbReference type="ARBA" id="ARBA00007626"/>
    </source>
</evidence>
<dbReference type="GO" id="GO:0008270">
    <property type="term" value="F:zinc ion binding"/>
    <property type="evidence" value="ECO:0007669"/>
    <property type="project" value="UniProtKB-KW"/>
</dbReference>
<evidence type="ECO:0000259" key="9">
    <source>
        <dbReference type="PROSITE" id="PS50135"/>
    </source>
</evidence>
<dbReference type="PANTHER" id="PTHR47447:SF28">
    <property type="entry name" value="PENTACOTRIPEPTIDE-REPEAT REGION OF PRORP DOMAIN-CONTAINING PROTEIN"/>
    <property type="match status" value="1"/>
</dbReference>
<dbReference type="SUPFAM" id="SSF57850">
    <property type="entry name" value="RING/U-box"/>
    <property type="match status" value="1"/>
</dbReference>
<dbReference type="SMART" id="SM00291">
    <property type="entry name" value="ZnF_ZZ"/>
    <property type="match status" value="1"/>
</dbReference>
<evidence type="ECO:0000256" key="6">
    <source>
        <dbReference type="PROSITE-ProRule" id="PRU00228"/>
    </source>
</evidence>
<accession>A0A9Q0JB31</accession>
<evidence type="ECO:0000256" key="2">
    <source>
        <dbReference type="ARBA" id="ARBA00022723"/>
    </source>
</evidence>
<gene>
    <name evidence="10" type="ORF">Tsubulata_012843</name>
</gene>
<name>A0A9Q0JB31_9ROSI</name>
<dbReference type="Pfam" id="PF01535">
    <property type="entry name" value="PPR"/>
    <property type="match status" value="2"/>
</dbReference>
<dbReference type="InterPro" id="IPR000433">
    <property type="entry name" value="Znf_ZZ"/>
</dbReference>
<dbReference type="Gene3D" id="3.30.60.90">
    <property type="match status" value="1"/>
</dbReference>
<protein>
    <recommendedName>
        <fullName evidence="9">ZZ-type domain-containing protein</fullName>
    </recommendedName>
</protein>
<dbReference type="CDD" id="cd02335">
    <property type="entry name" value="ZZ_ADA2"/>
    <property type="match status" value="1"/>
</dbReference>
<comment type="similarity">
    <text evidence="1">Belongs to the PPR family. P subfamily.</text>
</comment>
<feature type="repeat" description="PPR" evidence="7">
    <location>
        <begin position="237"/>
        <end position="271"/>
    </location>
</feature>
<dbReference type="Pfam" id="PF25299">
    <property type="entry name" value="ZZ_ADA2"/>
    <property type="match status" value="1"/>
</dbReference>
<keyword evidence="2" id="KW-0479">Metal-binding</keyword>
<dbReference type="EMBL" id="JAKUCV010004537">
    <property type="protein sequence ID" value="KAJ4835048.1"/>
    <property type="molecule type" value="Genomic_DNA"/>
</dbReference>
<feature type="region of interest" description="Disordered" evidence="8">
    <location>
        <begin position="1"/>
        <end position="35"/>
    </location>
</feature>
<evidence type="ECO:0000256" key="7">
    <source>
        <dbReference type="PROSITE-ProRule" id="PRU00708"/>
    </source>
</evidence>
<evidence type="ECO:0000256" key="3">
    <source>
        <dbReference type="ARBA" id="ARBA00022737"/>
    </source>
</evidence>
<keyword evidence="5" id="KW-0862">Zinc</keyword>
<feature type="repeat" description="PPR" evidence="7">
    <location>
        <begin position="377"/>
        <end position="411"/>
    </location>
</feature>
<evidence type="ECO:0000256" key="5">
    <source>
        <dbReference type="ARBA" id="ARBA00022833"/>
    </source>
</evidence>
<dbReference type="NCBIfam" id="TIGR00756">
    <property type="entry name" value="PPR"/>
    <property type="match status" value="7"/>
</dbReference>